<comment type="similarity">
    <text evidence="1">Belongs to the UDP-glycosyltransferase family.</text>
</comment>
<dbReference type="SUPFAM" id="SSF53756">
    <property type="entry name" value="UDP-Glycosyltransferase/glycogen phosphorylase"/>
    <property type="match status" value="2"/>
</dbReference>
<reference evidence="4" key="1">
    <citation type="journal article" date="2023" name="Plant J.">
        <title>Genome sequences and population genomics provide insights into the demographic history, inbreeding, and mutation load of two 'living fossil' tree species of Dipteronia.</title>
        <authorList>
            <person name="Feng Y."/>
            <person name="Comes H.P."/>
            <person name="Chen J."/>
            <person name="Zhu S."/>
            <person name="Lu R."/>
            <person name="Zhang X."/>
            <person name="Li P."/>
            <person name="Qiu J."/>
            <person name="Olsen K.M."/>
            <person name="Qiu Y."/>
        </authorList>
    </citation>
    <scope>NUCLEOTIDE SEQUENCE</scope>
    <source>
        <strain evidence="4">KIB01</strain>
    </source>
</reference>
<dbReference type="Gene3D" id="3.40.50.2000">
    <property type="entry name" value="Glycogen Phosphorylase B"/>
    <property type="match status" value="4"/>
</dbReference>
<evidence type="ECO:0000313" key="5">
    <source>
        <dbReference type="Proteomes" id="UP001280121"/>
    </source>
</evidence>
<accession>A0AAD9WTV5</accession>
<dbReference type="FunFam" id="3.40.50.2000:FF:000040">
    <property type="entry name" value="UDP-glycosyltransferase 76C1"/>
    <property type="match status" value="2"/>
</dbReference>
<sequence length="866" mass="96635">MLEQGGRRSRVVLVPCSFQGHITPMCQLGTILHSKGFSITVVHTQFNSPNPSNNPEFKFQAIPDSLSDHEISSGNILGIVALLNVNCEAPFQECLAQMVKQQDPGDEIVCVIYDELMFFSESAANQLKIKSIILRTTSAATCISRLAILQLKEEGYIPLQDPMLQEPVPRLHPYRFKDLPISQLGITENYLQLIIKSYNARTSSAVIWNTVDCLEQSLLAQIQQQYQVPIFPIGPLHKLSPATSSSLLMEDTNCITWLDRQAPNSVIYVSLGSVASMDKKDLHEMAWGLANSKQPFLWVVRPGSVNGSEEIVLLPEGFKEAVGGTSCIVKWAPQKEVLSHDAVGGFWSHCGWNSTLESISEGVPMICRPCFGDQRVNAMYVSRVWRIGLQLENELERGEIEKAVRRLMVDKEGEEMRQRTKNFKEEVKLCIGEGGHITPMLQLGTFLHSKGFSITVVHTQFNSPNPSNNPEFKFQAIPDGLSHHVTSSGNFVDIIGLLNVNCETPFQECLAQVVKQQDPGDEIVCVIYDELMFFSESAANQLKLKSIILRTTSAATCISRLALLRLKEEGYIPLQDPIMQDPVPRLHPFRFKDLPIANLGMSEKYLQLIMKTYDTRTTSAVVWNTVDCLEQSLLAQIQQQCQVPIFPIGPLHKLSPASSNSLLMEDTNCITWLDRQAPNSVIYVSLGSVASMDKKDLVEMALGLANSKQPFLWVVRPGSVNGSEEIELLPEGFKEAVGGTGCIVKWAPQKEVLSHDAVGGFWSHCGWNSTLESISEGVPMICRPCFGDQRVNAMYVSRVWRIGLQLENELERGEIEKAVRRLMVDKEGEEMRQRTKNFKEEVKLCIGEGGSSYDSLNNFLELITSI</sequence>
<dbReference type="AlphaFoldDB" id="A0AAD9WTV5"/>
<evidence type="ECO:0000256" key="3">
    <source>
        <dbReference type="ARBA" id="ARBA00022679"/>
    </source>
</evidence>
<evidence type="ECO:0000313" key="4">
    <source>
        <dbReference type="EMBL" id="KAK2642150.1"/>
    </source>
</evidence>
<organism evidence="4 5">
    <name type="scientific">Dipteronia dyeriana</name>
    <dbReference type="NCBI Taxonomy" id="168575"/>
    <lineage>
        <taxon>Eukaryota</taxon>
        <taxon>Viridiplantae</taxon>
        <taxon>Streptophyta</taxon>
        <taxon>Embryophyta</taxon>
        <taxon>Tracheophyta</taxon>
        <taxon>Spermatophyta</taxon>
        <taxon>Magnoliopsida</taxon>
        <taxon>eudicotyledons</taxon>
        <taxon>Gunneridae</taxon>
        <taxon>Pentapetalae</taxon>
        <taxon>rosids</taxon>
        <taxon>malvids</taxon>
        <taxon>Sapindales</taxon>
        <taxon>Sapindaceae</taxon>
        <taxon>Hippocastanoideae</taxon>
        <taxon>Acereae</taxon>
        <taxon>Dipteronia</taxon>
    </lineage>
</organism>
<keyword evidence="2" id="KW-0328">Glycosyltransferase</keyword>
<evidence type="ECO:0000256" key="1">
    <source>
        <dbReference type="ARBA" id="ARBA00009995"/>
    </source>
</evidence>
<dbReference type="CDD" id="cd03784">
    <property type="entry name" value="GT1_Gtf-like"/>
    <property type="match status" value="2"/>
</dbReference>
<dbReference type="FunFam" id="3.40.50.2000:FF:000120">
    <property type="entry name" value="UDP-glycosyltransferase 76C1"/>
    <property type="match status" value="2"/>
</dbReference>
<keyword evidence="3" id="KW-0808">Transferase</keyword>
<keyword evidence="5" id="KW-1185">Reference proteome</keyword>
<dbReference type="Proteomes" id="UP001280121">
    <property type="component" value="Unassembled WGS sequence"/>
</dbReference>
<comment type="caution">
    <text evidence="4">The sequence shown here is derived from an EMBL/GenBank/DDBJ whole genome shotgun (WGS) entry which is preliminary data.</text>
</comment>
<evidence type="ECO:0000256" key="2">
    <source>
        <dbReference type="ARBA" id="ARBA00022676"/>
    </source>
</evidence>
<gene>
    <name evidence="4" type="ORF">Ddye_023913</name>
</gene>
<dbReference type="Pfam" id="PF00201">
    <property type="entry name" value="UDPGT"/>
    <property type="match status" value="2"/>
</dbReference>
<dbReference type="InterPro" id="IPR002213">
    <property type="entry name" value="UDP_glucos_trans"/>
</dbReference>
<evidence type="ECO:0008006" key="6">
    <source>
        <dbReference type="Google" id="ProtNLM"/>
    </source>
</evidence>
<dbReference type="PANTHER" id="PTHR11926">
    <property type="entry name" value="GLUCOSYL/GLUCURONOSYL TRANSFERASES"/>
    <property type="match status" value="1"/>
</dbReference>
<proteinExistence type="inferred from homology"/>
<dbReference type="GO" id="GO:0080044">
    <property type="term" value="F:quercetin 7-O-glucosyltransferase activity"/>
    <property type="evidence" value="ECO:0007669"/>
    <property type="project" value="TreeGrafter"/>
</dbReference>
<name>A0AAD9WTV5_9ROSI</name>
<dbReference type="EMBL" id="JANJYI010000007">
    <property type="protein sequence ID" value="KAK2642150.1"/>
    <property type="molecule type" value="Genomic_DNA"/>
</dbReference>
<dbReference type="GO" id="GO:0080043">
    <property type="term" value="F:quercetin 3-O-glucosyltransferase activity"/>
    <property type="evidence" value="ECO:0007669"/>
    <property type="project" value="TreeGrafter"/>
</dbReference>
<protein>
    <recommendedName>
        <fullName evidence="6">UDP-glucose iridoid glucosyltransferase-like</fullName>
    </recommendedName>
</protein>
<dbReference type="PANTHER" id="PTHR11926:SF1494">
    <property type="entry name" value="FLAVONOL 3-O-GLUCOSYLTRANSFERASE UGT76E12-RELATED"/>
    <property type="match status" value="1"/>
</dbReference>